<keyword evidence="2" id="KW-0521">NADP</keyword>
<gene>
    <name evidence="4" type="ORF">B0J15DRAFT_514501</name>
</gene>
<evidence type="ECO:0000313" key="5">
    <source>
        <dbReference type="Proteomes" id="UP000736672"/>
    </source>
</evidence>
<dbReference type="EMBL" id="JAGTJS010000015">
    <property type="protein sequence ID" value="KAH7247721.1"/>
    <property type="molecule type" value="Genomic_DNA"/>
</dbReference>
<comment type="caution">
    <text evidence="4">The sequence shown here is derived from an EMBL/GenBank/DDBJ whole genome shotgun (WGS) entry which is preliminary data.</text>
</comment>
<evidence type="ECO:0000256" key="2">
    <source>
        <dbReference type="ARBA" id="ARBA00022857"/>
    </source>
</evidence>
<dbReference type="InterPro" id="IPR002347">
    <property type="entry name" value="SDR_fam"/>
</dbReference>
<evidence type="ECO:0000313" key="4">
    <source>
        <dbReference type="EMBL" id="KAH7247721.1"/>
    </source>
</evidence>
<dbReference type="PRINTS" id="PR00081">
    <property type="entry name" value="GDHRDH"/>
</dbReference>
<keyword evidence="5" id="KW-1185">Reference proteome</keyword>
<dbReference type="SUPFAM" id="SSF51735">
    <property type="entry name" value="NAD(P)-binding Rossmann-fold domains"/>
    <property type="match status" value="1"/>
</dbReference>
<evidence type="ECO:0008006" key="6">
    <source>
        <dbReference type="Google" id="ProtNLM"/>
    </source>
</evidence>
<accession>A0A9P9K854</accession>
<dbReference type="AlphaFoldDB" id="A0A9P9K854"/>
<evidence type="ECO:0000256" key="1">
    <source>
        <dbReference type="ARBA" id="ARBA00006484"/>
    </source>
</evidence>
<organism evidence="4 5">
    <name type="scientific">Fusarium solani</name>
    <name type="common">Filamentous fungus</name>
    <dbReference type="NCBI Taxonomy" id="169388"/>
    <lineage>
        <taxon>Eukaryota</taxon>
        <taxon>Fungi</taxon>
        <taxon>Dikarya</taxon>
        <taxon>Ascomycota</taxon>
        <taxon>Pezizomycotina</taxon>
        <taxon>Sordariomycetes</taxon>
        <taxon>Hypocreomycetidae</taxon>
        <taxon>Hypocreales</taxon>
        <taxon>Nectriaceae</taxon>
        <taxon>Fusarium</taxon>
        <taxon>Fusarium solani species complex</taxon>
    </lineage>
</organism>
<comment type="similarity">
    <text evidence="1">Belongs to the short-chain dehydrogenases/reductases (SDR) family.</text>
</comment>
<sequence>MSMFSQFFPPKPKFIGDDIPDLTEKVFLVTGSNTGVGKEVSNILHSKNAVVYIAARNQAKAQSAIDDIRSRNANSIGALKFLQLDLSDLRSCSSATGRFLATESQLDALFNNAGVLLPPQGSKTTQRGSRNSPKGSVRVLWVSSSAAEASTPKEGVPLDNLDYHFEESAMFKYGVSKAGNYLQAMEFAKRFVEDGIISVLARDSGYVFGHFYHFISYPPINGVIPFGRIGKIKSSLQDGTKDESEGGTGTAQKFWEWQEEQVKPYL</sequence>
<dbReference type="InterPro" id="IPR036291">
    <property type="entry name" value="NAD(P)-bd_dom_sf"/>
</dbReference>
<protein>
    <recommendedName>
        <fullName evidence="6">NAD(P)-binding protein</fullName>
    </recommendedName>
</protein>
<proteinExistence type="inferred from homology"/>
<dbReference type="Gene3D" id="3.40.50.720">
    <property type="entry name" value="NAD(P)-binding Rossmann-like Domain"/>
    <property type="match status" value="1"/>
</dbReference>
<dbReference type="Pfam" id="PF00106">
    <property type="entry name" value="adh_short"/>
    <property type="match status" value="1"/>
</dbReference>
<dbReference type="OrthoDB" id="191139at2759"/>
<reference evidence="4" key="1">
    <citation type="journal article" date="2021" name="Nat. Commun.">
        <title>Genetic determinants of endophytism in the Arabidopsis root mycobiome.</title>
        <authorList>
            <person name="Mesny F."/>
            <person name="Miyauchi S."/>
            <person name="Thiergart T."/>
            <person name="Pickel B."/>
            <person name="Atanasova L."/>
            <person name="Karlsson M."/>
            <person name="Huettel B."/>
            <person name="Barry K.W."/>
            <person name="Haridas S."/>
            <person name="Chen C."/>
            <person name="Bauer D."/>
            <person name="Andreopoulos W."/>
            <person name="Pangilinan J."/>
            <person name="LaButti K."/>
            <person name="Riley R."/>
            <person name="Lipzen A."/>
            <person name="Clum A."/>
            <person name="Drula E."/>
            <person name="Henrissat B."/>
            <person name="Kohler A."/>
            <person name="Grigoriev I.V."/>
            <person name="Martin F.M."/>
            <person name="Hacquard S."/>
        </authorList>
    </citation>
    <scope>NUCLEOTIDE SEQUENCE</scope>
    <source>
        <strain evidence="4">FSSC 5 MPI-SDFR-AT-0091</strain>
    </source>
</reference>
<dbReference type="PANTHER" id="PTHR24320">
    <property type="entry name" value="RETINOL DEHYDROGENASE"/>
    <property type="match status" value="1"/>
</dbReference>
<dbReference type="PANTHER" id="PTHR24320:SF236">
    <property type="entry name" value="SHORT-CHAIN DEHYDROGENASE-RELATED"/>
    <property type="match status" value="1"/>
</dbReference>
<evidence type="ECO:0000256" key="3">
    <source>
        <dbReference type="ARBA" id="ARBA00023002"/>
    </source>
</evidence>
<dbReference type="GO" id="GO:0016491">
    <property type="term" value="F:oxidoreductase activity"/>
    <property type="evidence" value="ECO:0007669"/>
    <property type="project" value="UniProtKB-KW"/>
</dbReference>
<name>A0A9P9K854_FUSSL</name>
<dbReference type="Proteomes" id="UP000736672">
    <property type="component" value="Unassembled WGS sequence"/>
</dbReference>
<keyword evidence="3" id="KW-0560">Oxidoreductase</keyword>